<dbReference type="GO" id="GO:0005576">
    <property type="term" value="C:extracellular region"/>
    <property type="evidence" value="ECO:0007669"/>
    <property type="project" value="UniProtKB-SubCell"/>
</dbReference>
<dbReference type="CDD" id="cd20183">
    <property type="entry name" value="M34_PPEP"/>
    <property type="match status" value="1"/>
</dbReference>
<dbReference type="InterPro" id="IPR024079">
    <property type="entry name" value="MetalloPept_cat_dom_sf"/>
</dbReference>
<proteinExistence type="predicted"/>
<dbReference type="GO" id="GO:0008237">
    <property type="term" value="F:metallopeptidase activity"/>
    <property type="evidence" value="ECO:0007669"/>
    <property type="project" value="InterPro"/>
</dbReference>
<evidence type="ECO:0000313" key="6">
    <source>
        <dbReference type="Proteomes" id="UP000481030"/>
    </source>
</evidence>
<evidence type="ECO:0000256" key="2">
    <source>
        <dbReference type="ARBA" id="ARBA00022525"/>
    </source>
</evidence>
<dbReference type="RefSeq" id="WP_151532910.1">
    <property type="nucleotide sequence ID" value="NZ_WBOS01000001.1"/>
</dbReference>
<organism evidence="5 6">
    <name type="scientific">Cytobacillus depressus</name>
    <dbReference type="NCBI Taxonomy" id="1602942"/>
    <lineage>
        <taxon>Bacteria</taxon>
        <taxon>Bacillati</taxon>
        <taxon>Bacillota</taxon>
        <taxon>Bacilli</taxon>
        <taxon>Bacillales</taxon>
        <taxon>Bacillaceae</taxon>
        <taxon>Cytobacillus</taxon>
    </lineage>
</organism>
<dbReference type="Pfam" id="PF07737">
    <property type="entry name" value="ATLF"/>
    <property type="match status" value="1"/>
</dbReference>
<dbReference type="InterPro" id="IPR047568">
    <property type="entry name" value="ATLF-like_dom"/>
</dbReference>
<name>A0A6L3VBP6_9BACI</name>
<feature type="chain" id="PRO_5026710174" evidence="3">
    <location>
        <begin position="24"/>
        <end position="233"/>
    </location>
</feature>
<gene>
    <name evidence="5" type="ORF">F7731_01045</name>
</gene>
<keyword evidence="2" id="KW-0964">Secreted</keyword>
<dbReference type="SUPFAM" id="SSF55486">
    <property type="entry name" value="Metalloproteases ('zincins'), catalytic domain"/>
    <property type="match status" value="1"/>
</dbReference>
<protein>
    <submittedName>
        <fullName evidence="5">Toxin</fullName>
    </submittedName>
</protein>
<dbReference type="InterPro" id="IPR014781">
    <property type="entry name" value="Anthrax_toxin_lethal/edema_N/C"/>
</dbReference>
<dbReference type="Gene3D" id="3.40.390.10">
    <property type="entry name" value="Collagenase (Catalytic Domain)"/>
    <property type="match status" value="1"/>
</dbReference>
<evidence type="ECO:0000259" key="4">
    <source>
        <dbReference type="PROSITE" id="PS51995"/>
    </source>
</evidence>
<reference evidence="5 6" key="1">
    <citation type="journal article" date="2016" name="Antonie Van Leeuwenhoek">
        <title>Bacillus depressus sp. nov., isolated from soil of a sunflower field.</title>
        <authorList>
            <person name="Wei X."/>
            <person name="Xin D."/>
            <person name="Xin Y."/>
            <person name="Zhang H."/>
            <person name="Wang T."/>
            <person name="Zhang J."/>
        </authorList>
    </citation>
    <scope>NUCLEOTIDE SEQUENCE [LARGE SCALE GENOMIC DNA]</scope>
    <source>
        <strain evidence="5 6">BZ1</strain>
    </source>
</reference>
<sequence>MKRMQSLFILMALSLSSLGSSQAEMGGIQLKDYPRNSLLYQNLTLASSALLEKIIVLPLGSFDELEAAGIIERVDHLPYFILEKMVNENIKLKLFVGQLTENPTVKDLTGVIPRGYTNNTTWDDVPGIGGSKTVLVKIGYSEKGKGHGSVNLELHELAHSIDKYVYEGIRFNQEFLSIWNKEKEALFPNQDYFLNFPEEYFAEAFAMYYLGSHTRMILKERASETYRFIQKLN</sequence>
<comment type="caution">
    <text evidence="5">The sequence shown here is derived from an EMBL/GenBank/DDBJ whole genome shotgun (WGS) entry which is preliminary data.</text>
</comment>
<comment type="subcellular location">
    <subcellularLocation>
        <location evidence="1">Secreted</location>
    </subcellularLocation>
</comment>
<feature type="domain" description="ATLF-like" evidence="4">
    <location>
        <begin position="48"/>
        <end position="233"/>
    </location>
</feature>
<feature type="signal peptide" evidence="3">
    <location>
        <begin position="1"/>
        <end position="23"/>
    </location>
</feature>
<dbReference type="OrthoDB" id="2615003at2"/>
<accession>A0A6L3VBP6</accession>
<dbReference type="AlphaFoldDB" id="A0A6L3VBP6"/>
<evidence type="ECO:0000256" key="1">
    <source>
        <dbReference type="ARBA" id="ARBA00004613"/>
    </source>
</evidence>
<dbReference type="EMBL" id="WBOS01000001">
    <property type="protein sequence ID" value="KAB2338187.1"/>
    <property type="molecule type" value="Genomic_DNA"/>
</dbReference>
<dbReference type="PROSITE" id="PS51995">
    <property type="entry name" value="ATLF"/>
    <property type="match status" value="1"/>
</dbReference>
<keyword evidence="3" id="KW-0732">Signal</keyword>
<evidence type="ECO:0000313" key="5">
    <source>
        <dbReference type="EMBL" id="KAB2338187.1"/>
    </source>
</evidence>
<keyword evidence="6" id="KW-1185">Reference proteome</keyword>
<dbReference type="Proteomes" id="UP000481030">
    <property type="component" value="Unassembled WGS sequence"/>
</dbReference>
<evidence type="ECO:0000256" key="3">
    <source>
        <dbReference type="SAM" id="SignalP"/>
    </source>
</evidence>